<dbReference type="EMBL" id="JYDP01003954">
    <property type="protein sequence ID" value="KRY95291.1"/>
    <property type="molecule type" value="Genomic_DNA"/>
</dbReference>
<evidence type="ECO:0000313" key="1">
    <source>
        <dbReference type="EMBL" id="KRY95291.1"/>
    </source>
</evidence>
<keyword evidence="2" id="KW-1185">Reference proteome</keyword>
<protein>
    <submittedName>
        <fullName evidence="1">Uncharacterized protein</fullName>
    </submittedName>
</protein>
<reference evidence="1 2" key="1">
    <citation type="submission" date="2015-01" db="EMBL/GenBank/DDBJ databases">
        <title>Evolution of Trichinella species and genotypes.</title>
        <authorList>
            <person name="Korhonen P.K."/>
            <person name="Edoardo P."/>
            <person name="Giuseppe L.R."/>
            <person name="Gasser R.B."/>
        </authorList>
    </citation>
    <scope>NUCLEOTIDE SEQUENCE [LARGE SCALE GENOMIC DNA]</scope>
    <source>
        <strain evidence="1">ISS1029</strain>
    </source>
</reference>
<comment type="caution">
    <text evidence="1">The sequence shown here is derived from an EMBL/GenBank/DDBJ whole genome shotgun (WGS) entry which is preliminary data.</text>
</comment>
<proteinExistence type="predicted"/>
<name>A0A0V1GAQ8_9BILA</name>
<dbReference type="AlphaFoldDB" id="A0A0V1GAQ8"/>
<accession>A0A0V1GAQ8</accession>
<gene>
    <name evidence="1" type="ORF">T11_11846</name>
</gene>
<evidence type="ECO:0000313" key="2">
    <source>
        <dbReference type="Proteomes" id="UP000055024"/>
    </source>
</evidence>
<sequence>MTCLFGTYSDMPLKQNLEIIKLESSLFVGFLPFHVS</sequence>
<dbReference type="Proteomes" id="UP000055024">
    <property type="component" value="Unassembled WGS sequence"/>
</dbReference>
<organism evidence="1 2">
    <name type="scientific">Trichinella zimbabwensis</name>
    <dbReference type="NCBI Taxonomy" id="268475"/>
    <lineage>
        <taxon>Eukaryota</taxon>
        <taxon>Metazoa</taxon>
        <taxon>Ecdysozoa</taxon>
        <taxon>Nematoda</taxon>
        <taxon>Enoplea</taxon>
        <taxon>Dorylaimia</taxon>
        <taxon>Trichinellida</taxon>
        <taxon>Trichinellidae</taxon>
        <taxon>Trichinella</taxon>
    </lineage>
</organism>